<dbReference type="Pfam" id="PF01022">
    <property type="entry name" value="HTH_5"/>
    <property type="match status" value="1"/>
</dbReference>
<evidence type="ECO:0000256" key="4">
    <source>
        <dbReference type="SAM" id="MobiDB-lite"/>
    </source>
</evidence>
<dbReference type="RefSeq" id="WP_145357338.1">
    <property type="nucleotide sequence ID" value="NZ_CP036265.1"/>
</dbReference>
<dbReference type="PANTHER" id="PTHR43132:SF2">
    <property type="entry name" value="ARSENICAL RESISTANCE OPERON REPRESSOR ARSR-RELATED"/>
    <property type="match status" value="1"/>
</dbReference>
<dbReference type="GO" id="GO:0003700">
    <property type="term" value="F:DNA-binding transcription factor activity"/>
    <property type="evidence" value="ECO:0007669"/>
    <property type="project" value="InterPro"/>
</dbReference>
<dbReference type="Proteomes" id="UP000318741">
    <property type="component" value="Chromosome"/>
</dbReference>
<evidence type="ECO:0000313" key="6">
    <source>
        <dbReference type="EMBL" id="QDT14473.1"/>
    </source>
</evidence>
<dbReference type="PRINTS" id="PR00778">
    <property type="entry name" value="HTHARSR"/>
</dbReference>
<dbReference type="InterPro" id="IPR011991">
    <property type="entry name" value="ArsR-like_HTH"/>
</dbReference>
<reference evidence="6 7" key="1">
    <citation type="submission" date="2019-02" db="EMBL/GenBank/DDBJ databases">
        <title>Deep-cultivation of Planctomycetes and their phenomic and genomic characterization uncovers novel biology.</title>
        <authorList>
            <person name="Wiegand S."/>
            <person name="Jogler M."/>
            <person name="Boedeker C."/>
            <person name="Pinto D."/>
            <person name="Vollmers J."/>
            <person name="Rivas-Marin E."/>
            <person name="Kohn T."/>
            <person name="Peeters S.H."/>
            <person name="Heuer A."/>
            <person name="Rast P."/>
            <person name="Oberbeckmann S."/>
            <person name="Bunk B."/>
            <person name="Jeske O."/>
            <person name="Meyerdierks A."/>
            <person name="Storesund J.E."/>
            <person name="Kallscheuer N."/>
            <person name="Luecker S."/>
            <person name="Lage O.M."/>
            <person name="Pohl T."/>
            <person name="Merkel B.J."/>
            <person name="Hornburger P."/>
            <person name="Mueller R.-W."/>
            <person name="Bruemmer F."/>
            <person name="Labrenz M."/>
            <person name="Spormann A.M."/>
            <person name="Op den Camp H."/>
            <person name="Overmann J."/>
            <person name="Amann R."/>
            <person name="Jetten M.S.M."/>
            <person name="Mascher T."/>
            <person name="Medema M.H."/>
            <person name="Devos D.P."/>
            <person name="Kaster A.-K."/>
            <person name="Ovreas L."/>
            <person name="Rohde M."/>
            <person name="Galperin M.Y."/>
            <person name="Jogler C."/>
        </authorList>
    </citation>
    <scope>NUCLEOTIDE SEQUENCE [LARGE SCALE GENOMIC DNA]</scope>
    <source>
        <strain evidence="6 7">CA12</strain>
    </source>
</reference>
<dbReference type="PANTHER" id="PTHR43132">
    <property type="entry name" value="ARSENICAL RESISTANCE OPERON REPRESSOR ARSR-RELATED"/>
    <property type="match status" value="1"/>
</dbReference>
<name>A0A517P509_9PLAN</name>
<dbReference type="CDD" id="cd00090">
    <property type="entry name" value="HTH_ARSR"/>
    <property type="match status" value="1"/>
</dbReference>
<proteinExistence type="predicted"/>
<evidence type="ECO:0000259" key="5">
    <source>
        <dbReference type="PROSITE" id="PS50987"/>
    </source>
</evidence>
<keyword evidence="3" id="KW-0804">Transcription</keyword>
<dbReference type="PROSITE" id="PS50987">
    <property type="entry name" value="HTH_ARSR_2"/>
    <property type="match status" value="1"/>
</dbReference>
<dbReference type="InterPro" id="IPR051011">
    <property type="entry name" value="Metal_resp_trans_reg"/>
</dbReference>
<keyword evidence="7" id="KW-1185">Reference proteome</keyword>
<organism evidence="6 7">
    <name type="scientific">Alienimonas californiensis</name>
    <dbReference type="NCBI Taxonomy" id="2527989"/>
    <lineage>
        <taxon>Bacteria</taxon>
        <taxon>Pseudomonadati</taxon>
        <taxon>Planctomycetota</taxon>
        <taxon>Planctomycetia</taxon>
        <taxon>Planctomycetales</taxon>
        <taxon>Planctomycetaceae</taxon>
        <taxon>Alienimonas</taxon>
    </lineage>
</organism>
<dbReference type="AlphaFoldDB" id="A0A517P509"/>
<dbReference type="KEGG" id="acaf:CA12_05470"/>
<dbReference type="SUPFAM" id="SSF46785">
    <property type="entry name" value="Winged helix' DNA-binding domain"/>
    <property type="match status" value="1"/>
</dbReference>
<dbReference type="InterPro" id="IPR036390">
    <property type="entry name" value="WH_DNA-bd_sf"/>
</dbReference>
<evidence type="ECO:0000256" key="2">
    <source>
        <dbReference type="ARBA" id="ARBA00023125"/>
    </source>
</evidence>
<gene>
    <name evidence="6" type="primary">sdpR</name>
    <name evidence="6" type="ORF">CA12_05470</name>
</gene>
<feature type="region of interest" description="Disordered" evidence="4">
    <location>
        <begin position="1"/>
        <end position="20"/>
    </location>
</feature>
<dbReference type="InterPro" id="IPR036388">
    <property type="entry name" value="WH-like_DNA-bd_sf"/>
</dbReference>
<sequence>MPAADAPLPQTSPPPGDRLQSEMCSEKLKALGEPTRLRIVDLLRDGPANVSEIAESLQLPVVTTSHHLQVLAHAALVDRKKAGRKVVYSLPLDLLPASDAGHLNLGCCRLELPTPAADAV</sequence>
<evidence type="ECO:0000313" key="7">
    <source>
        <dbReference type="Proteomes" id="UP000318741"/>
    </source>
</evidence>
<protein>
    <submittedName>
        <fullName evidence="6">Transcriptional repressor SdpR</fullName>
    </submittedName>
</protein>
<feature type="domain" description="HTH arsR-type" evidence="5">
    <location>
        <begin position="16"/>
        <end position="120"/>
    </location>
</feature>
<dbReference type="Gene3D" id="1.10.10.10">
    <property type="entry name" value="Winged helix-like DNA-binding domain superfamily/Winged helix DNA-binding domain"/>
    <property type="match status" value="1"/>
</dbReference>
<dbReference type="NCBIfam" id="NF033788">
    <property type="entry name" value="HTH_metalloreg"/>
    <property type="match status" value="1"/>
</dbReference>
<evidence type="ECO:0000256" key="3">
    <source>
        <dbReference type="ARBA" id="ARBA00023163"/>
    </source>
</evidence>
<dbReference type="SMART" id="SM00418">
    <property type="entry name" value="HTH_ARSR"/>
    <property type="match status" value="1"/>
</dbReference>
<keyword evidence="1" id="KW-0805">Transcription regulation</keyword>
<keyword evidence="2" id="KW-0238">DNA-binding</keyword>
<accession>A0A517P509</accession>
<dbReference type="GO" id="GO:0003677">
    <property type="term" value="F:DNA binding"/>
    <property type="evidence" value="ECO:0007669"/>
    <property type="project" value="UniProtKB-KW"/>
</dbReference>
<dbReference type="EMBL" id="CP036265">
    <property type="protein sequence ID" value="QDT14473.1"/>
    <property type="molecule type" value="Genomic_DNA"/>
</dbReference>
<evidence type="ECO:0000256" key="1">
    <source>
        <dbReference type="ARBA" id="ARBA00023015"/>
    </source>
</evidence>
<dbReference type="OrthoDB" id="9800150at2"/>
<dbReference type="InterPro" id="IPR001845">
    <property type="entry name" value="HTH_ArsR_DNA-bd_dom"/>
</dbReference>